<dbReference type="PROSITE" id="PS50931">
    <property type="entry name" value="HTH_LYSR"/>
    <property type="match status" value="1"/>
</dbReference>
<dbReference type="EMBL" id="FOMB01000046">
    <property type="protein sequence ID" value="SFD36713.1"/>
    <property type="molecule type" value="Genomic_DNA"/>
</dbReference>
<evidence type="ECO:0000256" key="3">
    <source>
        <dbReference type="ARBA" id="ARBA00023125"/>
    </source>
</evidence>
<reference evidence="7 9" key="2">
    <citation type="submission" date="2016-10" db="EMBL/GenBank/DDBJ databases">
        <authorList>
            <person name="de Groot N.N."/>
        </authorList>
    </citation>
    <scope>NUCLEOTIDE SEQUENCE [LARGE SCALE GENOMIC DNA]</scope>
    <source>
        <strain evidence="7 9">CGMCC 1.10210</strain>
    </source>
</reference>
<keyword evidence="8" id="KW-1185">Reference proteome</keyword>
<comment type="similarity">
    <text evidence="1">Belongs to the LysR transcriptional regulatory family.</text>
</comment>
<evidence type="ECO:0000256" key="1">
    <source>
        <dbReference type="ARBA" id="ARBA00009437"/>
    </source>
</evidence>
<dbReference type="RefSeq" id="WP_046172025.1">
    <property type="nucleotide sequence ID" value="NZ_FOMB01000046.1"/>
</dbReference>
<keyword evidence="2" id="KW-0805">Transcription regulation</keyword>
<feature type="domain" description="HTH lysR-type" evidence="5">
    <location>
        <begin position="4"/>
        <end position="61"/>
    </location>
</feature>
<proteinExistence type="inferred from homology"/>
<keyword evidence="4" id="KW-0804">Transcription</keyword>
<keyword evidence="3" id="KW-0238">DNA-binding</keyword>
<dbReference type="Pfam" id="PF00126">
    <property type="entry name" value="HTH_1"/>
    <property type="match status" value="1"/>
</dbReference>
<evidence type="ECO:0000313" key="7">
    <source>
        <dbReference type="EMBL" id="SFD36713.1"/>
    </source>
</evidence>
<reference evidence="6 8" key="1">
    <citation type="submission" date="2015-03" db="EMBL/GenBank/DDBJ databases">
        <authorList>
            <person name="Lepp D."/>
            <person name="Hassan Y.I."/>
            <person name="Li X.-Z."/>
            <person name="Zhou T."/>
        </authorList>
    </citation>
    <scope>NUCLEOTIDE SEQUENCE [LARGE SCALE GENOMIC DNA]</scope>
    <source>
        <strain evidence="6 8">Cr7-05</strain>
    </source>
</reference>
<accession>A0A0F5PTP2</accession>
<dbReference type="GO" id="GO:0003700">
    <property type="term" value="F:DNA-binding transcription factor activity"/>
    <property type="evidence" value="ECO:0007669"/>
    <property type="project" value="InterPro"/>
</dbReference>
<dbReference type="EMBL" id="LAPV01000145">
    <property type="protein sequence ID" value="KKC32047.1"/>
    <property type="molecule type" value="Genomic_DNA"/>
</dbReference>
<evidence type="ECO:0000259" key="5">
    <source>
        <dbReference type="PROSITE" id="PS50931"/>
    </source>
</evidence>
<dbReference type="InterPro" id="IPR005119">
    <property type="entry name" value="LysR_subst-bd"/>
</dbReference>
<dbReference type="InterPro" id="IPR000847">
    <property type="entry name" value="LysR_HTH_N"/>
</dbReference>
<dbReference type="AlphaFoldDB" id="A0A0F5PTP2"/>
<dbReference type="STRING" id="728005.SAMN04488059_14616"/>
<evidence type="ECO:0000256" key="2">
    <source>
        <dbReference type="ARBA" id="ARBA00023015"/>
    </source>
</evidence>
<dbReference type="PRINTS" id="PR00039">
    <property type="entry name" value="HTHLYSR"/>
</dbReference>
<evidence type="ECO:0000313" key="9">
    <source>
        <dbReference type="Proteomes" id="UP000182258"/>
    </source>
</evidence>
<dbReference type="Gene3D" id="3.40.190.290">
    <property type="match status" value="1"/>
</dbReference>
<dbReference type="GO" id="GO:0000976">
    <property type="term" value="F:transcription cis-regulatory region binding"/>
    <property type="evidence" value="ECO:0007669"/>
    <property type="project" value="TreeGrafter"/>
</dbReference>
<gene>
    <name evidence="7" type="ORF">SAMN04488059_14616</name>
    <name evidence="6" type="ORF">WH91_16085</name>
</gene>
<dbReference type="Gene3D" id="1.10.10.10">
    <property type="entry name" value="Winged helix-like DNA-binding domain superfamily/Winged helix DNA-binding domain"/>
    <property type="match status" value="1"/>
</dbReference>
<dbReference type="PATRIC" id="fig|728005.3.peg.1427"/>
<sequence length="295" mass="31984">MNILNFHHLRYFMEVASEGNLTRAARNLAVSQSALSTQIQLLEARLGHPLFERVGRRLVLTEAGRVALDHAKAIFEIGDDLLTTLRVGSGRRQVLRVGALATLSRNFQIDFLRPCLGRPNLEIVLTSGSLVELTGMLRQLDLDVVLCNGAPGTGHADGVAAHRIARQQISLFGATALDCRATTPQEAISSQGVILPGGSSSIRADFDALCARLDVMPKVVAEVDDMAMLRLMAREAIGLVPLPAIVVRDELEAGTLREIVPLPGIEEAFYALTFQRQFQSPVAEELIAAASNWCD</sequence>
<name>A0A0F5PTP2_9HYPH</name>
<dbReference type="Pfam" id="PF03466">
    <property type="entry name" value="LysR_substrate"/>
    <property type="match status" value="1"/>
</dbReference>
<dbReference type="InterPro" id="IPR036390">
    <property type="entry name" value="WH_DNA-bd_sf"/>
</dbReference>
<dbReference type="SUPFAM" id="SSF53850">
    <property type="entry name" value="Periplasmic binding protein-like II"/>
    <property type="match status" value="1"/>
</dbReference>
<evidence type="ECO:0000313" key="8">
    <source>
        <dbReference type="Proteomes" id="UP000033519"/>
    </source>
</evidence>
<dbReference type="PANTHER" id="PTHR30126:SF98">
    <property type="entry name" value="HTH-TYPE TRANSCRIPTIONAL ACTIVATOR BAUR"/>
    <property type="match status" value="1"/>
</dbReference>
<dbReference type="Proteomes" id="UP000182258">
    <property type="component" value="Unassembled WGS sequence"/>
</dbReference>
<dbReference type="FunFam" id="1.10.10.10:FF:000001">
    <property type="entry name" value="LysR family transcriptional regulator"/>
    <property type="match status" value="1"/>
</dbReference>
<organism evidence="7 9">
    <name type="scientific">Devosia psychrophila</name>
    <dbReference type="NCBI Taxonomy" id="728005"/>
    <lineage>
        <taxon>Bacteria</taxon>
        <taxon>Pseudomonadati</taxon>
        <taxon>Pseudomonadota</taxon>
        <taxon>Alphaproteobacteria</taxon>
        <taxon>Hyphomicrobiales</taxon>
        <taxon>Devosiaceae</taxon>
        <taxon>Devosia</taxon>
    </lineage>
</organism>
<evidence type="ECO:0000256" key="4">
    <source>
        <dbReference type="ARBA" id="ARBA00023163"/>
    </source>
</evidence>
<dbReference type="Proteomes" id="UP000033519">
    <property type="component" value="Unassembled WGS sequence"/>
</dbReference>
<evidence type="ECO:0000313" key="6">
    <source>
        <dbReference type="EMBL" id="KKC32047.1"/>
    </source>
</evidence>
<dbReference type="InterPro" id="IPR036388">
    <property type="entry name" value="WH-like_DNA-bd_sf"/>
</dbReference>
<dbReference type="SUPFAM" id="SSF46785">
    <property type="entry name" value="Winged helix' DNA-binding domain"/>
    <property type="match status" value="1"/>
</dbReference>
<dbReference type="OrthoDB" id="464481at2"/>
<dbReference type="PANTHER" id="PTHR30126">
    <property type="entry name" value="HTH-TYPE TRANSCRIPTIONAL REGULATOR"/>
    <property type="match status" value="1"/>
</dbReference>
<protein>
    <submittedName>
        <fullName evidence="6">LysR family transcriptional regulator</fullName>
    </submittedName>
    <submittedName>
        <fullName evidence="7">Transcriptional regulator, LysR family</fullName>
    </submittedName>
</protein>